<evidence type="ECO:0000313" key="1">
    <source>
        <dbReference type="EMBL" id="ELY86593.1"/>
    </source>
</evidence>
<dbReference type="InterPro" id="IPR045396">
    <property type="entry name" value="DUF6517"/>
</dbReference>
<dbReference type="Proteomes" id="UP000011519">
    <property type="component" value="Unassembled WGS sequence"/>
</dbReference>
<dbReference type="EMBL" id="AOIM01000043">
    <property type="protein sequence ID" value="ELY86593.1"/>
    <property type="molecule type" value="Genomic_DNA"/>
</dbReference>
<dbReference type="OrthoDB" id="205286at2157"/>
<dbReference type="RefSeq" id="WP_006654980.1">
    <property type="nucleotide sequence ID" value="NZ_AOIM01000043.1"/>
</dbReference>
<organism evidence="1 2">
    <name type="scientific">Natrialba hulunbeirensis JCM 10989</name>
    <dbReference type="NCBI Taxonomy" id="1227493"/>
    <lineage>
        <taxon>Archaea</taxon>
        <taxon>Methanobacteriati</taxon>
        <taxon>Methanobacteriota</taxon>
        <taxon>Stenosarchaea group</taxon>
        <taxon>Halobacteria</taxon>
        <taxon>Halobacteriales</taxon>
        <taxon>Natrialbaceae</taxon>
        <taxon>Natrialba</taxon>
    </lineage>
</organism>
<evidence type="ECO:0000313" key="2">
    <source>
        <dbReference type="Proteomes" id="UP000011519"/>
    </source>
</evidence>
<comment type="caution">
    <text evidence="1">The sequence shown here is derived from an EMBL/GenBank/DDBJ whole genome shotgun (WGS) entry which is preliminary data.</text>
</comment>
<keyword evidence="2" id="KW-1185">Reference proteome</keyword>
<reference evidence="1 2" key="1">
    <citation type="journal article" date="2014" name="PLoS Genet.">
        <title>Phylogenetically driven sequencing of extremely halophilic archaea reveals strategies for static and dynamic osmo-response.</title>
        <authorList>
            <person name="Becker E.A."/>
            <person name="Seitzer P.M."/>
            <person name="Tritt A."/>
            <person name="Larsen D."/>
            <person name="Krusor M."/>
            <person name="Yao A.I."/>
            <person name="Wu D."/>
            <person name="Madern D."/>
            <person name="Eisen J.A."/>
            <person name="Darling A.E."/>
            <person name="Facciotti M.T."/>
        </authorList>
    </citation>
    <scope>NUCLEOTIDE SEQUENCE [LARGE SCALE GENOMIC DNA]</scope>
    <source>
        <strain evidence="1 2">JCM 10989</strain>
    </source>
</reference>
<name>L9ZN67_9EURY</name>
<dbReference type="AlphaFoldDB" id="L9ZN67"/>
<proteinExistence type="predicted"/>
<dbReference type="PATRIC" id="fig|1227493.4.peg.3886"/>
<dbReference type="PROSITE" id="PS51257">
    <property type="entry name" value="PROKAR_LIPOPROTEIN"/>
    <property type="match status" value="1"/>
</dbReference>
<protein>
    <submittedName>
        <fullName evidence="1">Uncharacterized protein</fullName>
    </submittedName>
</protein>
<sequence length="233" mass="24688">MDRREFVAAGAVCGLGLMAGCLDDALADITSFSATPAVVSDDALEETGYAYQGTEEVVETRTVARQTVEATNFASEYARTMGMLSAVLGDGPAEADAGLFGVATTPQVGMLGEEFNPVAELSTAEIARRVENQFDDVTLDDETVVDERTVESLGETVVLETFEGEASMYGADGIPVRADVSKFTHDGDLLVVAGAYPDAPEVEQFQDEPETERIDTLVGGLEHDADATVEMVD</sequence>
<accession>L9ZN67</accession>
<gene>
    <name evidence="1" type="ORF">C483_19325</name>
</gene>
<dbReference type="Pfam" id="PF20127">
    <property type="entry name" value="DUF6517"/>
    <property type="match status" value="1"/>
</dbReference>